<dbReference type="AlphaFoldDB" id="A0A9P9G1M7"/>
<dbReference type="Proteomes" id="UP000720189">
    <property type="component" value="Unassembled WGS sequence"/>
</dbReference>
<comment type="caution">
    <text evidence="1">The sequence shown here is derived from an EMBL/GenBank/DDBJ whole genome shotgun (WGS) entry which is preliminary data.</text>
</comment>
<protein>
    <submittedName>
        <fullName evidence="1">Uncharacterized protein</fullName>
    </submittedName>
</protein>
<sequence>MFTLISHSETTRKATKKASRVMSSLKNTLWSTFSKTPKQQPKEQKPKYQLCSNPSITITDAETGEEWEFVDHDELDGDLANSDDNGTLREELKMNAREQEDLLFAGEFDWHGQRDMLSVRRTRECQWNKRSLNDGCIASRLRIYILDLSSLPNSHPFPSTILDITSYPTSLGSATINTKHQPAHLTLDALHNSLLRYPQDPPTTDNNLHPTYPKTTAIMGMQIPSDPSMEWPAEPAKPGMFSMLAKKLTTLIKGKSEEEKDHDLKESTVVFAEDATEPWEVIPAIKDDPWAVIVVDKQHQVLTTFDDGNGNRQSQFERTYQYEFERRVQTSFRLARRGADMRAK</sequence>
<dbReference type="EMBL" id="JAGMUX010000022">
    <property type="protein sequence ID" value="KAH7230450.1"/>
    <property type="molecule type" value="Genomic_DNA"/>
</dbReference>
<keyword evidence="2" id="KW-1185">Reference proteome</keyword>
<gene>
    <name evidence="1" type="ORF">BKA55DRAFT_715196</name>
</gene>
<reference evidence="1" key="1">
    <citation type="journal article" date="2021" name="Nat. Commun.">
        <title>Genetic determinants of endophytism in the Arabidopsis root mycobiome.</title>
        <authorList>
            <person name="Mesny F."/>
            <person name="Miyauchi S."/>
            <person name="Thiergart T."/>
            <person name="Pickel B."/>
            <person name="Atanasova L."/>
            <person name="Karlsson M."/>
            <person name="Huettel B."/>
            <person name="Barry K.W."/>
            <person name="Haridas S."/>
            <person name="Chen C."/>
            <person name="Bauer D."/>
            <person name="Andreopoulos W."/>
            <person name="Pangilinan J."/>
            <person name="LaButti K."/>
            <person name="Riley R."/>
            <person name="Lipzen A."/>
            <person name="Clum A."/>
            <person name="Drula E."/>
            <person name="Henrissat B."/>
            <person name="Kohler A."/>
            <person name="Grigoriev I.V."/>
            <person name="Martin F.M."/>
            <person name="Hacquard S."/>
        </authorList>
    </citation>
    <scope>NUCLEOTIDE SEQUENCE</scope>
    <source>
        <strain evidence="1">MPI-CAGE-AT-0023</strain>
    </source>
</reference>
<dbReference type="OrthoDB" id="4983377at2759"/>
<dbReference type="GeneID" id="70230827"/>
<dbReference type="RefSeq" id="XP_046043088.1">
    <property type="nucleotide sequence ID" value="XM_046200873.1"/>
</dbReference>
<evidence type="ECO:0000313" key="2">
    <source>
        <dbReference type="Proteomes" id="UP000720189"/>
    </source>
</evidence>
<name>A0A9P9G1M7_FUSRE</name>
<accession>A0A9P9G1M7</accession>
<organism evidence="1 2">
    <name type="scientific">Fusarium redolens</name>
    <dbReference type="NCBI Taxonomy" id="48865"/>
    <lineage>
        <taxon>Eukaryota</taxon>
        <taxon>Fungi</taxon>
        <taxon>Dikarya</taxon>
        <taxon>Ascomycota</taxon>
        <taxon>Pezizomycotina</taxon>
        <taxon>Sordariomycetes</taxon>
        <taxon>Hypocreomycetidae</taxon>
        <taxon>Hypocreales</taxon>
        <taxon>Nectriaceae</taxon>
        <taxon>Fusarium</taxon>
        <taxon>Fusarium redolens species complex</taxon>
    </lineage>
</organism>
<evidence type="ECO:0000313" key="1">
    <source>
        <dbReference type="EMBL" id="KAH7230450.1"/>
    </source>
</evidence>
<proteinExistence type="predicted"/>